<dbReference type="GO" id="GO:0004553">
    <property type="term" value="F:hydrolase activity, hydrolyzing O-glycosyl compounds"/>
    <property type="evidence" value="ECO:0007669"/>
    <property type="project" value="UniProtKB-ARBA"/>
</dbReference>
<evidence type="ECO:0000313" key="3">
    <source>
        <dbReference type="EMBL" id="MCB4807855.1"/>
    </source>
</evidence>
<evidence type="ECO:0000259" key="2">
    <source>
        <dbReference type="Pfam" id="PF06283"/>
    </source>
</evidence>
<gene>
    <name evidence="3" type="ORF">LG651_06295</name>
</gene>
<dbReference type="Pfam" id="PF06283">
    <property type="entry name" value="ThuA"/>
    <property type="match status" value="1"/>
</dbReference>
<dbReference type="PANTHER" id="PTHR40469">
    <property type="entry name" value="SECRETED GLYCOSYL HYDROLASE"/>
    <property type="match status" value="1"/>
</dbReference>
<accession>A0A9X1I4T0</accession>
<dbReference type="InterPro" id="IPR029010">
    <property type="entry name" value="ThuA-like"/>
</dbReference>
<feature type="domain" description="ThuA-like" evidence="2">
    <location>
        <begin position="26"/>
        <end position="245"/>
    </location>
</feature>
<keyword evidence="1" id="KW-0732">Signal</keyword>
<keyword evidence="4" id="KW-1185">Reference proteome</keyword>
<evidence type="ECO:0000256" key="1">
    <source>
        <dbReference type="SAM" id="SignalP"/>
    </source>
</evidence>
<dbReference type="PANTHER" id="PTHR40469:SF2">
    <property type="entry name" value="GALACTOSE-BINDING DOMAIN-LIKE SUPERFAMILY PROTEIN"/>
    <property type="match status" value="1"/>
</dbReference>
<reference evidence="3" key="1">
    <citation type="submission" date="2021-10" db="EMBL/GenBank/DDBJ databases">
        <title>Tamlana sargassums sp. nov., and Tamlana laminarinivorans sp. nov., two new bacteria isolated from the brown alga.</title>
        <authorList>
            <person name="Li J."/>
        </authorList>
    </citation>
    <scope>NUCLEOTIDE SEQUENCE</scope>
    <source>
        <strain evidence="3">62-3</strain>
    </source>
</reference>
<dbReference type="EMBL" id="JAJAPX010000002">
    <property type="protein sequence ID" value="MCB4807855.1"/>
    <property type="molecule type" value="Genomic_DNA"/>
</dbReference>
<dbReference type="SUPFAM" id="SSF52317">
    <property type="entry name" value="Class I glutamine amidotransferase-like"/>
    <property type="match status" value="1"/>
</dbReference>
<dbReference type="Proteomes" id="UP001139286">
    <property type="component" value="Unassembled WGS sequence"/>
</dbReference>
<proteinExistence type="predicted"/>
<dbReference type="RefSeq" id="WP_226695280.1">
    <property type="nucleotide sequence ID" value="NZ_JAJAPX010000002.1"/>
</dbReference>
<dbReference type="SUPFAM" id="SSF49899">
    <property type="entry name" value="Concanavalin A-like lectins/glucanases"/>
    <property type="match status" value="1"/>
</dbReference>
<evidence type="ECO:0000313" key="4">
    <source>
        <dbReference type="Proteomes" id="UP001139286"/>
    </source>
</evidence>
<dbReference type="InterPro" id="IPR013320">
    <property type="entry name" value="ConA-like_dom_sf"/>
</dbReference>
<feature type="chain" id="PRO_5040953393" evidence="1">
    <location>
        <begin position="21"/>
        <end position="521"/>
    </location>
</feature>
<dbReference type="AlphaFoldDB" id="A0A9X1I4T0"/>
<dbReference type="InterPro" id="IPR029062">
    <property type="entry name" value="Class_I_gatase-like"/>
</dbReference>
<organism evidence="3 4">
    <name type="scientific">Neotamlana sargassicola</name>
    <dbReference type="NCBI Taxonomy" id="2883125"/>
    <lineage>
        <taxon>Bacteria</taxon>
        <taxon>Pseudomonadati</taxon>
        <taxon>Bacteroidota</taxon>
        <taxon>Flavobacteriia</taxon>
        <taxon>Flavobacteriales</taxon>
        <taxon>Flavobacteriaceae</taxon>
        <taxon>Neotamlana</taxon>
    </lineage>
</organism>
<dbReference type="GO" id="GO:0005975">
    <property type="term" value="P:carbohydrate metabolic process"/>
    <property type="evidence" value="ECO:0007669"/>
    <property type="project" value="UniProtKB-ARBA"/>
</dbReference>
<feature type="signal peptide" evidence="1">
    <location>
        <begin position="1"/>
        <end position="20"/>
    </location>
</feature>
<protein>
    <submittedName>
        <fullName evidence="3">ThuA domain-containing protein</fullName>
    </submittedName>
</protein>
<sequence length="521" mass="59096">MKPIKLVCFILLFCALQVMSAQHTLKVLNFQADNGFQHESKKIALQMIEDLGETNHWQVVTSIDAAYITAKNLATFDVVVFNNNCGNKGPIFSTAQYLVLQNYIKNGGGFVGIHCAGAIWKEEVAFQEWYEKLIGTRLEKHPKVQQAKLLVEDSTQIATSHLPKEWFLTDEWHTFSYNPRKKVNVLLSLDEDSYSGTPKMQGDHPFTWYQYFDGGRSFFTSLGHTIDIYKNENYQKLIKGGILWASGQTEKELKLPVQKDLMVDLNPDEGITIEKGNRISSWKNSIQNNAVTAFNKQNKGRKIANSGMPRLKMNVPELNGHNSVVFHRQELVNNQEDAFDHLTQGSGYTWCAILSVYQQVPGKPGVNSFFGNLRNTNIDKKGSYEGFWAGLSDENLIWMGSRNTLAKGLWNKNSLHLISSEPLKTAKYYLVIGRMQAGKENSKMELFINSITPVAEGFFPVNNNGNPSKMVIGQERDATNHPGHESFDGEIARFLIYERPLSNNELQNTIEYLMKTYNIKK</sequence>
<dbReference type="Gene3D" id="3.40.50.880">
    <property type="match status" value="1"/>
</dbReference>
<name>A0A9X1I4T0_9FLAO</name>
<dbReference type="Gene3D" id="2.60.120.200">
    <property type="match status" value="1"/>
</dbReference>
<comment type="caution">
    <text evidence="3">The sequence shown here is derived from an EMBL/GenBank/DDBJ whole genome shotgun (WGS) entry which is preliminary data.</text>
</comment>